<evidence type="ECO:0000256" key="6">
    <source>
        <dbReference type="ARBA" id="ARBA00023002"/>
    </source>
</evidence>
<dbReference type="CDD" id="cd00209">
    <property type="entry name" value="DHFR"/>
    <property type="match status" value="1"/>
</dbReference>
<evidence type="ECO:0000256" key="7">
    <source>
        <dbReference type="PIRNR" id="PIRNR000194"/>
    </source>
</evidence>
<evidence type="ECO:0000256" key="4">
    <source>
        <dbReference type="ARBA" id="ARBA00022563"/>
    </source>
</evidence>
<dbReference type="GO" id="GO:0005829">
    <property type="term" value="C:cytosol"/>
    <property type="evidence" value="ECO:0007669"/>
    <property type="project" value="TreeGrafter"/>
</dbReference>
<comment type="similarity">
    <text evidence="2 7 8">Belongs to the dihydrofolate reductase family.</text>
</comment>
<dbReference type="PIRSF" id="PIRSF000194">
    <property type="entry name" value="DHFR"/>
    <property type="match status" value="1"/>
</dbReference>
<evidence type="ECO:0000259" key="9">
    <source>
        <dbReference type="PROSITE" id="PS51330"/>
    </source>
</evidence>
<dbReference type="AlphaFoldDB" id="A0A447Z4Q4"/>
<evidence type="ECO:0000256" key="2">
    <source>
        <dbReference type="ARBA" id="ARBA00009539"/>
    </source>
</evidence>
<evidence type="ECO:0000313" key="10">
    <source>
        <dbReference type="EMBL" id="VED67294.1"/>
    </source>
</evidence>
<dbReference type="GO" id="GO:0046654">
    <property type="term" value="P:tetrahydrofolate biosynthetic process"/>
    <property type="evidence" value="ECO:0007669"/>
    <property type="project" value="UniProtKB-UniPathway"/>
</dbReference>
<evidence type="ECO:0000313" key="11">
    <source>
        <dbReference type="Proteomes" id="UP000270025"/>
    </source>
</evidence>
<keyword evidence="4 7" id="KW-0554">One-carbon metabolism</keyword>
<dbReference type="EMBL" id="LR134266">
    <property type="protein sequence ID" value="VED67294.1"/>
    <property type="molecule type" value="Genomic_DNA"/>
</dbReference>
<name>A0A447Z4Q4_9STRE</name>
<dbReference type="SUPFAM" id="SSF53597">
    <property type="entry name" value="Dihydrofolate reductase-like"/>
    <property type="match status" value="1"/>
</dbReference>
<dbReference type="InterPro" id="IPR017925">
    <property type="entry name" value="DHFR_CS"/>
</dbReference>
<gene>
    <name evidence="10" type="primary">dfrA</name>
    <name evidence="10" type="ORF">NCTC3166_01116</name>
</gene>
<proteinExistence type="inferred from homology"/>
<dbReference type="GO" id="GO:0046655">
    <property type="term" value="P:folic acid metabolic process"/>
    <property type="evidence" value="ECO:0007669"/>
    <property type="project" value="TreeGrafter"/>
</dbReference>
<reference evidence="10 11" key="1">
    <citation type="submission" date="2018-12" db="EMBL/GenBank/DDBJ databases">
        <authorList>
            <consortium name="Pathogen Informatics"/>
        </authorList>
    </citation>
    <scope>NUCLEOTIDE SEQUENCE [LARGE SCALE GENOMIC DNA]</scope>
    <source>
        <strain evidence="10 11">NCTC3166</strain>
    </source>
</reference>
<organism evidence="10 11">
    <name type="scientific">Streptococcus viridans</name>
    <dbReference type="NCBI Taxonomy" id="78535"/>
    <lineage>
        <taxon>Bacteria</taxon>
        <taxon>Bacillati</taxon>
        <taxon>Bacillota</taxon>
        <taxon>Bacilli</taxon>
        <taxon>Lactobacillales</taxon>
        <taxon>Streptococcaceae</taxon>
        <taxon>Streptococcus</taxon>
    </lineage>
</organism>
<dbReference type="InterPro" id="IPR001796">
    <property type="entry name" value="DHFR_dom"/>
</dbReference>
<keyword evidence="6 7" id="KW-0560">Oxidoreductase</keyword>
<dbReference type="PANTHER" id="PTHR48069">
    <property type="entry name" value="DIHYDROFOLATE REDUCTASE"/>
    <property type="match status" value="1"/>
</dbReference>
<dbReference type="Pfam" id="PF00186">
    <property type="entry name" value="DHFR_1"/>
    <property type="match status" value="1"/>
</dbReference>
<comment type="function">
    <text evidence="7">Key enzyme in folate metabolism. Catalyzes an essential reaction for de novo glycine and purine synthesis, and for DNA precursor synthesis.</text>
</comment>
<dbReference type="GO" id="GO:0006730">
    <property type="term" value="P:one-carbon metabolic process"/>
    <property type="evidence" value="ECO:0007669"/>
    <property type="project" value="UniProtKB-KW"/>
</dbReference>
<feature type="domain" description="DHFR" evidence="9">
    <location>
        <begin position="4"/>
        <end position="167"/>
    </location>
</feature>
<accession>A0A447Z4Q4</accession>
<dbReference type="GO" id="GO:0004146">
    <property type="term" value="F:dihydrofolate reductase activity"/>
    <property type="evidence" value="ECO:0007669"/>
    <property type="project" value="UniProtKB-EC"/>
</dbReference>
<evidence type="ECO:0000256" key="1">
    <source>
        <dbReference type="ARBA" id="ARBA00004903"/>
    </source>
</evidence>
<comment type="catalytic activity">
    <reaction evidence="7">
        <text>(6S)-5,6,7,8-tetrahydrofolate + NADP(+) = 7,8-dihydrofolate + NADPH + H(+)</text>
        <dbReference type="Rhea" id="RHEA:15009"/>
        <dbReference type="ChEBI" id="CHEBI:15378"/>
        <dbReference type="ChEBI" id="CHEBI:57451"/>
        <dbReference type="ChEBI" id="CHEBI:57453"/>
        <dbReference type="ChEBI" id="CHEBI:57783"/>
        <dbReference type="ChEBI" id="CHEBI:58349"/>
        <dbReference type="EC" id="1.5.1.3"/>
    </reaction>
</comment>
<dbReference type="PANTHER" id="PTHR48069:SF3">
    <property type="entry name" value="DIHYDROFOLATE REDUCTASE"/>
    <property type="match status" value="1"/>
</dbReference>
<dbReference type="UniPathway" id="UPA00077">
    <property type="reaction ID" value="UER00158"/>
</dbReference>
<keyword evidence="11" id="KW-1185">Reference proteome</keyword>
<evidence type="ECO:0000256" key="5">
    <source>
        <dbReference type="ARBA" id="ARBA00022857"/>
    </source>
</evidence>
<dbReference type="PRINTS" id="PR00070">
    <property type="entry name" value="DHFR"/>
</dbReference>
<sequence>MSKKVIGIWAQTKSGVIGKDQVMPWHLPAELQHFKQTTTGHAILMGRVTYEGLNKRVLPNRTNIILSRDDKYDVENEKVLLKTSVEDVLNWYKGQDLSLFIIGGEKVIRLFEPHLEELYQTVIDAELEGDTYFPEDFRWDQFQLLDERTFEKDEKNPYDFTIRHFERKED</sequence>
<comment type="pathway">
    <text evidence="1 7">Cofactor biosynthesis; tetrahydrofolate biosynthesis; 5,6,7,8-tetrahydrofolate from 7,8-dihydrofolate: step 1/1.</text>
</comment>
<evidence type="ECO:0000256" key="3">
    <source>
        <dbReference type="ARBA" id="ARBA00012856"/>
    </source>
</evidence>
<evidence type="ECO:0000256" key="8">
    <source>
        <dbReference type="RuleBase" id="RU004474"/>
    </source>
</evidence>
<keyword evidence="5 7" id="KW-0521">NADP</keyword>
<dbReference type="KEGG" id="svf:NCTC3166_01116"/>
<dbReference type="InterPro" id="IPR024072">
    <property type="entry name" value="DHFR-like_dom_sf"/>
</dbReference>
<dbReference type="GO" id="GO:0050661">
    <property type="term" value="F:NADP binding"/>
    <property type="evidence" value="ECO:0007669"/>
    <property type="project" value="InterPro"/>
</dbReference>
<dbReference type="PROSITE" id="PS00075">
    <property type="entry name" value="DHFR_1"/>
    <property type="match status" value="1"/>
</dbReference>
<dbReference type="PROSITE" id="PS51330">
    <property type="entry name" value="DHFR_2"/>
    <property type="match status" value="1"/>
</dbReference>
<dbReference type="InterPro" id="IPR012259">
    <property type="entry name" value="DHFR"/>
</dbReference>
<dbReference type="Gene3D" id="3.40.430.10">
    <property type="entry name" value="Dihydrofolate Reductase, subunit A"/>
    <property type="match status" value="1"/>
</dbReference>
<protein>
    <recommendedName>
        <fullName evidence="3 7">Dihydrofolate reductase</fullName>
        <ecNumber evidence="3 7">1.5.1.3</ecNumber>
    </recommendedName>
</protein>
<dbReference type="Proteomes" id="UP000270025">
    <property type="component" value="Chromosome"/>
</dbReference>
<dbReference type="GO" id="GO:0046452">
    <property type="term" value="P:dihydrofolate metabolic process"/>
    <property type="evidence" value="ECO:0007669"/>
    <property type="project" value="TreeGrafter"/>
</dbReference>
<dbReference type="EC" id="1.5.1.3" evidence="3 7"/>
<dbReference type="RefSeq" id="WP_023023315.1">
    <property type="nucleotide sequence ID" value="NZ_LR134266.1"/>
</dbReference>